<dbReference type="OMA" id="RITYEMN"/>
<gene>
    <name evidence="1" type="ORF">EAG_00021</name>
</gene>
<protein>
    <recommendedName>
        <fullName evidence="3">Transposable element Tc1 transposase</fullName>
    </recommendedName>
</protein>
<dbReference type="EMBL" id="GL436158">
    <property type="protein sequence ID" value="EFN72314.1"/>
    <property type="molecule type" value="Genomic_DNA"/>
</dbReference>
<sequence>FEGRWIGRNGPTINWPARSPDLTPLDFFLWGKLKEEIYKEVPTTQENMRQRIIAACSRITPETLQAVR</sequence>
<dbReference type="PANTHER" id="PTHR47326">
    <property type="entry name" value="TRANSPOSABLE ELEMENT TC3 TRANSPOSASE-LIKE PROTEIN"/>
    <property type="match status" value="1"/>
</dbReference>
<dbReference type="InterPro" id="IPR036397">
    <property type="entry name" value="RNaseH_sf"/>
</dbReference>
<name>E2A2M5_CAMFO</name>
<dbReference type="AlphaFoldDB" id="E2A2M5"/>
<feature type="non-terminal residue" evidence="1">
    <location>
        <position position="68"/>
    </location>
</feature>
<dbReference type="Proteomes" id="UP000000311">
    <property type="component" value="Unassembled WGS sequence"/>
</dbReference>
<dbReference type="GO" id="GO:0003676">
    <property type="term" value="F:nucleic acid binding"/>
    <property type="evidence" value="ECO:0007669"/>
    <property type="project" value="InterPro"/>
</dbReference>
<proteinExistence type="predicted"/>
<evidence type="ECO:0008006" key="3">
    <source>
        <dbReference type="Google" id="ProtNLM"/>
    </source>
</evidence>
<accession>E2A2M5</accession>
<keyword evidence="2" id="KW-1185">Reference proteome</keyword>
<evidence type="ECO:0000313" key="1">
    <source>
        <dbReference type="EMBL" id="EFN72314.1"/>
    </source>
</evidence>
<dbReference type="Gene3D" id="3.30.420.10">
    <property type="entry name" value="Ribonuclease H-like superfamily/Ribonuclease H"/>
    <property type="match status" value="1"/>
</dbReference>
<dbReference type="PANTHER" id="PTHR47326:SF1">
    <property type="entry name" value="HTH PSQ-TYPE DOMAIN-CONTAINING PROTEIN"/>
    <property type="match status" value="1"/>
</dbReference>
<evidence type="ECO:0000313" key="2">
    <source>
        <dbReference type="Proteomes" id="UP000000311"/>
    </source>
</evidence>
<feature type="non-terminal residue" evidence="1">
    <location>
        <position position="1"/>
    </location>
</feature>
<dbReference type="InParanoid" id="E2A2M5"/>
<organism evidence="2">
    <name type="scientific">Camponotus floridanus</name>
    <name type="common">Florida carpenter ant</name>
    <dbReference type="NCBI Taxonomy" id="104421"/>
    <lineage>
        <taxon>Eukaryota</taxon>
        <taxon>Metazoa</taxon>
        <taxon>Ecdysozoa</taxon>
        <taxon>Arthropoda</taxon>
        <taxon>Hexapoda</taxon>
        <taxon>Insecta</taxon>
        <taxon>Pterygota</taxon>
        <taxon>Neoptera</taxon>
        <taxon>Endopterygota</taxon>
        <taxon>Hymenoptera</taxon>
        <taxon>Apocrita</taxon>
        <taxon>Aculeata</taxon>
        <taxon>Formicoidea</taxon>
        <taxon>Formicidae</taxon>
        <taxon>Formicinae</taxon>
        <taxon>Camponotus</taxon>
    </lineage>
</organism>
<reference evidence="1 2" key="1">
    <citation type="journal article" date="2010" name="Science">
        <title>Genomic comparison of the ants Camponotus floridanus and Harpegnathos saltator.</title>
        <authorList>
            <person name="Bonasio R."/>
            <person name="Zhang G."/>
            <person name="Ye C."/>
            <person name="Mutti N.S."/>
            <person name="Fang X."/>
            <person name="Qin N."/>
            <person name="Donahue G."/>
            <person name="Yang P."/>
            <person name="Li Q."/>
            <person name="Li C."/>
            <person name="Zhang P."/>
            <person name="Huang Z."/>
            <person name="Berger S.L."/>
            <person name="Reinberg D."/>
            <person name="Wang J."/>
            <person name="Liebig J."/>
        </authorList>
    </citation>
    <scope>NUCLEOTIDE SEQUENCE [LARGE SCALE GENOMIC DNA]</scope>
    <source>
        <strain evidence="2">C129</strain>
    </source>
</reference>